<evidence type="ECO:0000256" key="4">
    <source>
        <dbReference type="ARBA" id="ARBA00029447"/>
    </source>
</evidence>
<dbReference type="InterPro" id="IPR004090">
    <property type="entry name" value="Chemotax_Me-accpt_rcpt"/>
</dbReference>
<sequence length="560" mass="58321">MALFSNAGVGSKLRLVFGALLLAFVLMGGVSLYQAVQTNKVATDLGRNAVPSGVVMGHLAQLLERFRLLQAAAIIADADSITAVTQRRAAALAEIQASWKAYQPFVDPGEEKETLIPAIDAAWKNYLTQDARLQAISADKTAAGRMFNIEMLALFEKVRATVEADMQYSNRAATESADAADAAFSQTVWTVSVMTALAGMLAVASAAWLSRNVTSRVVHLAGVMRQLACRDYVFDLPCTSRSDEIGDLARAIDECRTGLKQADALAAEQKRQHAADVERAARLHSLTREFEAKIEAMVNILSTSATELHATAESMSGTSGNTARQSETVAAAAERASGNVQTVAAAANELVSSVAEINRQITQSAAAAHTAAAEARETGNIVQSLSDSAERIGQVVNLISGIAGQTNLLALNATIEAARAGEAGRGFAVVASEVKALASQTAKATEEIAGQIGQIQASTRAAVGAIQAISSTIGQVSERTSAIAAAVEEQGSATKEIARNVQEAAAGTRDVTQNIGEVDAGAKRTGEGANHVLTAADELSRQTASLSREVSSFLAGVKAA</sequence>
<dbReference type="AlphaFoldDB" id="A0A5M6IIX3"/>
<dbReference type="Pfam" id="PF12729">
    <property type="entry name" value="4HB_MCP_1"/>
    <property type="match status" value="1"/>
</dbReference>
<dbReference type="GO" id="GO:0007165">
    <property type="term" value="P:signal transduction"/>
    <property type="evidence" value="ECO:0007669"/>
    <property type="project" value="UniProtKB-KW"/>
</dbReference>
<dbReference type="GO" id="GO:0004888">
    <property type="term" value="F:transmembrane signaling receptor activity"/>
    <property type="evidence" value="ECO:0007669"/>
    <property type="project" value="InterPro"/>
</dbReference>
<keyword evidence="2" id="KW-0472">Membrane</keyword>
<evidence type="ECO:0000259" key="6">
    <source>
        <dbReference type="PROSITE" id="PS50111"/>
    </source>
</evidence>
<keyword evidence="2" id="KW-1003">Cell membrane</keyword>
<dbReference type="InterPro" id="IPR003660">
    <property type="entry name" value="HAMP_dom"/>
</dbReference>
<dbReference type="PROSITE" id="PS50111">
    <property type="entry name" value="CHEMOTAXIS_TRANSDUC_2"/>
    <property type="match status" value="1"/>
</dbReference>
<evidence type="ECO:0000256" key="1">
    <source>
        <dbReference type="ARBA" id="ARBA00004429"/>
    </source>
</evidence>
<dbReference type="InterPro" id="IPR000727">
    <property type="entry name" value="T_SNARE_dom"/>
</dbReference>
<dbReference type="SMART" id="SM00283">
    <property type="entry name" value="MA"/>
    <property type="match status" value="1"/>
</dbReference>
<evidence type="ECO:0000259" key="8">
    <source>
        <dbReference type="PROSITE" id="PS50885"/>
    </source>
</evidence>
<dbReference type="PROSITE" id="PS50885">
    <property type="entry name" value="HAMP"/>
    <property type="match status" value="1"/>
</dbReference>
<evidence type="ECO:0000259" key="7">
    <source>
        <dbReference type="PROSITE" id="PS50192"/>
    </source>
</evidence>
<feature type="domain" description="Methyl-accepting transducer" evidence="6">
    <location>
        <begin position="304"/>
        <end position="540"/>
    </location>
</feature>
<proteinExistence type="inferred from homology"/>
<comment type="caution">
    <text evidence="9">The sequence shown here is derived from an EMBL/GenBank/DDBJ whole genome shotgun (WGS) entry which is preliminary data.</text>
</comment>
<evidence type="ECO:0000256" key="2">
    <source>
        <dbReference type="ARBA" id="ARBA00022519"/>
    </source>
</evidence>
<evidence type="ECO:0000313" key="9">
    <source>
        <dbReference type="EMBL" id="KAA5608194.1"/>
    </source>
</evidence>
<comment type="similarity">
    <text evidence="4">Belongs to the methyl-accepting chemotaxis (MCP) protein family.</text>
</comment>
<evidence type="ECO:0000256" key="5">
    <source>
        <dbReference type="PROSITE-ProRule" id="PRU00284"/>
    </source>
</evidence>
<dbReference type="SMART" id="SM00304">
    <property type="entry name" value="HAMP"/>
    <property type="match status" value="1"/>
</dbReference>
<dbReference type="PANTHER" id="PTHR32089:SF112">
    <property type="entry name" value="LYSOZYME-LIKE PROTEIN-RELATED"/>
    <property type="match status" value="1"/>
</dbReference>
<dbReference type="EMBL" id="VWPK01000098">
    <property type="protein sequence ID" value="KAA5608194.1"/>
    <property type="molecule type" value="Genomic_DNA"/>
</dbReference>
<organism evidence="9 10">
    <name type="scientific">Rhodovastum atsumiense</name>
    <dbReference type="NCBI Taxonomy" id="504468"/>
    <lineage>
        <taxon>Bacteria</taxon>
        <taxon>Pseudomonadati</taxon>
        <taxon>Pseudomonadota</taxon>
        <taxon>Alphaproteobacteria</taxon>
        <taxon>Acetobacterales</taxon>
        <taxon>Acetobacteraceae</taxon>
        <taxon>Rhodovastum</taxon>
    </lineage>
</organism>
<dbReference type="GO" id="GO:0005886">
    <property type="term" value="C:plasma membrane"/>
    <property type="evidence" value="ECO:0007669"/>
    <property type="project" value="UniProtKB-SubCell"/>
</dbReference>
<name>A0A5M6IIX3_9PROT</name>
<dbReference type="PROSITE" id="PS50192">
    <property type="entry name" value="T_SNARE"/>
    <property type="match status" value="1"/>
</dbReference>
<dbReference type="InterPro" id="IPR004089">
    <property type="entry name" value="MCPsignal_dom"/>
</dbReference>
<dbReference type="InterPro" id="IPR024478">
    <property type="entry name" value="HlyB_4HB_MCP"/>
</dbReference>
<keyword evidence="2" id="KW-0997">Cell inner membrane</keyword>
<dbReference type="SUPFAM" id="SSF58104">
    <property type="entry name" value="Methyl-accepting chemotaxis protein (MCP) signaling domain"/>
    <property type="match status" value="1"/>
</dbReference>
<feature type="domain" description="HAMP" evidence="8">
    <location>
        <begin position="211"/>
        <end position="264"/>
    </location>
</feature>
<dbReference type="RefSeq" id="WP_150045588.1">
    <property type="nucleotide sequence ID" value="NZ_OW485601.1"/>
</dbReference>
<reference evidence="9 10" key="1">
    <citation type="submission" date="2019-09" db="EMBL/GenBank/DDBJ databases">
        <title>Genome sequence of Rhodovastum atsumiense, a diverse member of the Acetobacteraceae family of non-sulfur purple photosynthetic bacteria.</title>
        <authorList>
            <person name="Meyer T."/>
            <person name="Kyndt J."/>
        </authorList>
    </citation>
    <scope>NUCLEOTIDE SEQUENCE [LARGE SCALE GENOMIC DNA]</scope>
    <source>
        <strain evidence="9 10">DSM 21279</strain>
    </source>
</reference>
<gene>
    <name evidence="9" type="ORF">F1189_30215</name>
</gene>
<keyword evidence="10" id="KW-1185">Reference proteome</keyword>
<protein>
    <submittedName>
        <fullName evidence="9">HAMP domain-containing protein</fullName>
    </submittedName>
</protein>
<dbReference type="PANTHER" id="PTHR32089">
    <property type="entry name" value="METHYL-ACCEPTING CHEMOTAXIS PROTEIN MCPB"/>
    <property type="match status" value="1"/>
</dbReference>
<dbReference type="Gene3D" id="1.10.287.950">
    <property type="entry name" value="Methyl-accepting chemotaxis protein"/>
    <property type="match status" value="1"/>
</dbReference>
<accession>A0A5M6IIX3</accession>
<dbReference type="OrthoDB" id="7295762at2"/>
<evidence type="ECO:0000256" key="3">
    <source>
        <dbReference type="ARBA" id="ARBA00023224"/>
    </source>
</evidence>
<dbReference type="PRINTS" id="PR00260">
    <property type="entry name" value="CHEMTRNSDUCR"/>
</dbReference>
<evidence type="ECO:0000313" key="10">
    <source>
        <dbReference type="Proteomes" id="UP000325255"/>
    </source>
</evidence>
<keyword evidence="3 5" id="KW-0807">Transducer</keyword>
<dbReference type="Pfam" id="PF00015">
    <property type="entry name" value="MCPsignal"/>
    <property type="match status" value="1"/>
</dbReference>
<comment type="subcellular location">
    <subcellularLocation>
        <location evidence="1">Cell inner membrane</location>
        <topology evidence="1">Multi-pass membrane protein</topology>
    </subcellularLocation>
</comment>
<dbReference type="GO" id="GO:0006935">
    <property type="term" value="P:chemotaxis"/>
    <property type="evidence" value="ECO:0007669"/>
    <property type="project" value="InterPro"/>
</dbReference>
<feature type="domain" description="T-SNARE coiled-coil homology" evidence="7">
    <location>
        <begin position="456"/>
        <end position="518"/>
    </location>
</feature>
<dbReference type="Pfam" id="PF00672">
    <property type="entry name" value="HAMP"/>
    <property type="match status" value="1"/>
</dbReference>
<dbReference type="Proteomes" id="UP000325255">
    <property type="component" value="Unassembled WGS sequence"/>
</dbReference>
<dbReference type="Gene3D" id="6.10.340.10">
    <property type="match status" value="1"/>
</dbReference>